<keyword evidence="2" id="KW-1185">Reference proteome</keyword>
<organism evidence="1 2">
    <name type="scientific">Protea cynaroides</name>
    <dbReference type="NCBI Taxonomy" id="273540"/>
    <lineage>
        <taxon>Eukaryota</taxon>
        <taxon>Viridiplantae</taxon>
        <taxon>Streptophyta</taxon>
        <taxon>Embryophyta</taxon>
        <taxon>Tracheophyta</taxon>
        <taxon>Spermatophyta</taxon>
        <taxon>Magnoliopsida</taxon>
        <taxon>Proteales</taxon>
        <taxon>Proteaceae</taxon>
        <taxon>Protea</taxon>
    </lineage>
</organism>
<evidence type="ECO:0000313" key="1">
    <source>
        <dbReference type="EMBL" id="KAJ4963609.1"/>
    </source>
</evidence>
<name>A0A9Q0HHA7_9MAGN</name>
<comment type="caution">
    <text evidence="1">The sequence shown here is derived from an EMBL/GenBank/DDBJ whole genome shotgun (WGS) entry which is preliminary data.</text>
</comment>
<proteinExistence type="predicted"/>
<sequence>MTIGAAATYYCDRPVLVTGLRAGLVVGLRAGLAVDLRACLAVGLRLVCGRGLPAGCRQWWKVVQEDKDVGVSALFLASFIFWQHWIAPNDAQFQKHSWTLIHVIEHAAVAFREFKLANEDQFKKKVGYEKKVDSIGNQESTDPVCFYICSDASLIPGSNTEGPGFCFKDNGGILRKEVSCSGSFSEIIIGEALAMRMALMEVRSEGLDRVMVQLDCERTPMLLMLALPGAAAVVRPWNSSSGAEIHDVKKETRLLSEPSSSLIVRARRSHIHGHDGVHSIGGRIEDFFMMDKGIIVF</sequence>
<evidence type="ECO:0000313" key="2">
    <source>
        <dbReference type="Proteomes" id="UP001141806"/>
    </source>
</evidence>
<dbReference type="Proteomes" id="UP001141806">
    <property type="component" value="Unassembled WGS sequence"/>
</dbReference>
<protein>
    <submittedName>
        <fullName evidence="1">Uncharacterized protein</fullName>
    </submittedName>
</protein>
<dbReference type="AlphaFoldDB" id="A0A9Q0HHA7"/>
<reference evidence="1" key="1">
    <citation type="journal article" date="2023" name="Plant J.">
        <title>The genome of the king protea, Protea cynaroides.</title>
        <authorList>
            <person name="Chang J."/>
            <person name="Duong T.A."/>
            <person name="Schoeman C."/>
            <person name="Ma X."/>
            <person name="Roodt D."/>
            <person name="Barker N."/>
            <person name="Li Z."/>
            <person name="Van de Peer Y."/>
            <person name="Mizrachi E."/>
        </authorList>
    </citation>
    <scope>NUCLEOTIDE SEQUENCE</scope>
    <source>
        <tissue evidence="1">Young leaves</tissue>
    </source>
</reference>
<accession>A0A9Q0HHA7</accession>
<gene>
    <name evidence="1" type="ORF">NE237_023548</name>
</gene>
<dbReference type="EMBL" id="JAMYWD010000008">
    <property type="protein sequence ID" value="KAJ4963609.1"/>
    <property type="molecule type" value="Genomic_DNA"/>
</dbReference>